<keyword evidence="7 13" id="KW-0378">Hydrolase</keyword>
<dbReference type="GO" id="GO:0006281">
    <property type="term" value="P:DNA repair"/>
    <property type="evidence" value="ECO:0007669"/>
    <property type="project" value="UniProtKB-UniRule"/>
</dbReference>
<evidence type="ECO:0000313" key="15">
    <source>
        <dbReference type="EMBL" id="KKQ50859.1"/>
    </source>
</evidence>
<evidence type="ECO:0000256" key="2">
    <source>
        <dbReference type="ARBA" id="ARBA00022490"/>
    </source>
</evidence>
<dbReference type="InterPro" id="IPR036397">
    <property type="entry name" value="RNaseH_sf"/>
</dbReference>
<feature type="binding site" evidence="13">
    <location>
        <position position="62"/>
    </location>
    <ligand>
        <name>Mg(2+)</name>
        <dbReference type="ChEBI" id="CHEBI:18420"/>
        <label>2</label>
    </ligand>
</feature>
<dbReference type="SUPFAM" id="SSF53098">
    <property type="entry name" value="Ribonuclease H-like"/>
    <property type="match status" value="1"/>
</dbReference>
<keyword evidence="4 13" id="KW-0479">Metal-binding</keyword>
<reference evidence="15 16" key="1">
    <citation type="journal article" date="2015" name="Nature">
        <title>rRNA introns, odd ribosomes, and small enigmatic genomes across a large radiation of phyla.</title>
        <authorList>
            <person name="Brown C.T."/>
            <person name="Hug L.A."/>
            <person name="Thomas B.C."/>
            <person name="Sharon I."/>
            <person name="Castelle C.J."/>
            <person name="Singh A."/>
            <person name="Wilkins M.J."/>
            <person name="Williams K.H."/>
            <person name="Banfield J.F."/>
        </authorList>
    </citation>
    <scope>NUCLEOTIDE SEQUENCE [LARGE SCALE GENOMIC DNA]</scope>
</reference>
<keyword evidence="10 13" id="KW-0233">DNA recombination</keyword>
<dbReference type="Gene3D" id="3.30.420.10">
    <property type="entry name" value="Ribonuclease H-like superfamily/Ribonuclease H"/>
    <property type="match status" value="1"/>
</dbReference>
<comment type="similarity">
    <text evidence="1 13">Belongs to the RuvC family.</text>
</comment>
<keyword evidence="5 13" id="KW-0255">Endonuclease</keyword>
<dbReference type="FunFam" id="3.30.420.10:FF:000002">
    <property type="entry name" value="Crossover junction endodeoxyribonuclease RuvC"/>
    <property type="match status" value="1"/>
</dbReference>
<dbReference type="CDD" id="cd16962">
    <property type="entry name" value="RuvC"/>
    <property type="match status" value="1"/>
</dbReference>
<feature type="binding site" evidence="13">
    <location>
        <position position="135"/>
    </location>
    <ligand>
        <name>Mg(2+)</name>
        <dbReference type="ChEBI" id="CHEBI:18420"/>
        <label>1</label>
    </ligand>
</feature>
<evidence type="ECO:0000256" key="7">
    <source>
        <dbReference type="ARBA" id="ARBA00022801"/>
    </source>
</evidence>
<organism evidence="15 16">
    <name type="scientific">Candidatus Shapirobacteria bacterium GW2011_GWE1_38_10</name>
    <dbReference type="NCBI Taxonomy" id="1618488"/>
    <lineage>
        <taxon>Bacteria</taxon>
        <taxon>Candidatus Shapironibacteriota</taxon>
    </lineage>
</organism>
<evidence type="ECO:0000256" key="10">
    <source>
        <dbReference type="ARBA" id="ARBA00023172"/>
    </source>
</evidence>
<keyword evidence="9 13" id="KW-0238">DNA-binding</keyword>
<evidence type="ECO:0000256" key="11">
    <source>
        <dbReference type="ARBA" id="ARBA00023204"/>
    </source>
</evidence>
<dbReference type="EMBL" id="LBTX01000001">
    <property type="protein sequence ID" value="KKQ50859.1"/>
    <property type="molecule type" value="Genomic_DNA"/>
</dbReference>
<dbReference type="NCBIfam" id="NF000711">
    <property type="entry name" value="PRK00039.2-1"/>
    <property type="match status" value="1"/>
</dbReference>
<evidence type="ECO:0000256" key="6">
    <source>
        <dbReference type="ARBA" id="ARBA00022763"/>
    </source>
</evidence>
<sequence length="152" mass="16809">MVLGIDPGLENTGWGVVENNKLVECGVILTTNKDKSEDRLEKIFEEIQKIIKKYKVDEVAMESLFFAKNVRSAMTVAEAIGVIKVAAKNLGKPIFEYTPLQIKMALVGYGRAEKEQVELMVRDCLGLEEPITPGHASDAVAAALTHEFTMRL</sequence>
<evidence type="ECO:0000256" key="14">
    <source>
        <dbReference type="NCBIfam" id="TIGR00228"/>
    </source>
</evidence>
<accession>A0A0G0KNU8</accession>
<dbReference type="NCBIfam" id="TIGR00228">
    <property type="entry name" value="ruvC"/>
    <property type="match status" value="1"/>
</dbReference>
<evidence type="ECO:0000256" key="13">
    <source>
        <dbReference type="HAMAP-Rule" id="MF_00034"/>
    </source>
</evidence>
<comment type="caution">
    <text evidence="15">The sequence shown here is derived from an EMBL/GenBank/DDBJ whole genome shotgun (WGS) entry which is preliminary data.</text>
</comment>
<keyword evidence="2 13" id="KW-0963">Cytoplasm</keyword>
<dbReference type="GO" id="GO:0000287">
    <property type="term" value="F:magnesium ion binding"/>
    <property type="evidence" value="ECO:0007669"/>
    <property type="project" value="UniProtKB-UniRule"/>
</dbReference>
<evidence type="ECO:0000256" key="8">
    <source>
        <dbReference type="ARBA" id="ARBA00022842"/>
    </source>
</evidence>
<evidence type="ECO:0000313" key="16">
    <source>
        <dbReference type="Proteomes" id="UP000034231"/>
    </source>
</evidence>
<dbReference type="PANTHER" id="PTHR30194:SF3">
    <property type="entry name" value="CROSSOVER JUNCTION ENDODEOXYRIBONUCLEASE RUVC"/>
    <property type="match status" value="1"/>
</dbReference>
<dbReference type="PRINTS" id="PR00696">
    <property type="entry name" value="RSOLVASERUVC"/>
</dbReference>
<evidence type="ECO:0000256" key="4">
    <source>
        <dbReference type="ARBA" id="ARBA00022723"/>
    </source>
</evidence>
<comment type="cofactor">
    <cofactor evidence="13">
        <name>Mg(2+)</name>
        <dbReference type="ChEBI" id="CHEBI:18420"/>
    </cofactor>
    <text evidence="13">Binds 2 Mg(2+) ion per subunit.</text>
</comment>
<dbReference type="EC" id="3.1.21.10" evidence="13 14"/>
<evidence type="ECO:0000256" key="1">
    <source>
        <dbReference type="ARBA" id="ARBA00009518"/>
    </source>
</evidence>
<feature type="active site" evidence="13">
    <location>
        <position position="62"/>
    </location>
</feature>
<keyword evidence="3 13" id="KW-0540">Nuclease</keyword>
<dbReference type="GO" id="GO:0005737">
    <property type="term" value="C:cytoplasm"/>
    <property type="evidence" value="ECO:0007669"/>
    <property type="project" value="UniProtKB-SubCell"/>
</dbReference>
<dbReference type="GO" id="GO:0048476">
    <property type="term" value="C:Holliday junction resolvase complex"/>
    <property type="evidence" value="ECO:0007669"/>
    <property type="project" value="UniProtKB-UniRule"/>
</dbReference>
<comment type="subcellular location">
    <subcellularLocation>
        <location evidence="13">Cytoplasm</location>
    </subcellularLocation>
</comment>
<feature type="active site" evidence="13">
    <location>
        <position position="135"/>
    </location>
</feature>
<dbReference type="InterPro" id="IPR012337">
    <property type="entry name" value="RNaseH-like_sf"/>
</dbReference>
<comment type="function">
    <text evidence="13">The RuvA-RuvB-RuvC complex processes Holliday junction (HJ) DNA during genetic recombination and DNA repair. Endonuclease that resolves HJ intermediates. Cleaves cruciform DNA by making single-stranded nicks across the HJ at symmetrical positions within the homologous arms, yielding a 5'-phosphate and a 3'-hydroxyl group; requires a central core of homology in the junction. The consensus cleavage sequence is 5'-(A/T)TT(C/G)-3'. Cleavage occurs on the 3'-side of the TT dinucleotide at the point of strand exchange. HJ branch migration catalyzed by RuvA-RuvB allows RuvC to scan DNA until it finds its consensus sequence, where it cleaves and resolves the cruciform DNA.</text>
</comment>
<comment type="catalytic activity">
    <reaction evidence="12 13">
        <text>Endonucleolytic cleavage at a junction such as a reciprocal single-stranded crossover between two homologous DNA duplexes (Holliday junction).</text>
        <dbReference type="EC" id="3.1.21.10"/>
    </reaction>
</comment>
<keyword evidence="6 13" id="KW-0227">DNA damage</keyword>
<dbReference type="HAMAP" id="MF_00034">
    <property type="entry name" value="RuvC"/>
    <property type="match status" value="1"/>
</dbReference>
<evidence type="ECO:0000256" key="9">
    <source>
        <dbReference type="ARBA" id="ARBA00023125"/>
    </source>
</evidence>
<evidence type="ECO:0000256" key="12">
    <source>
        <dbReference type="ARBA" id="ARBA00029354"/>
    </source>
</evidence>
<dbReference type="PANTHER" id="PTHR30194">
    <property type="entry name" value="CROSSOVER JUNCTION ENDODEOXYRIBONUCLEASE RUVC"/>
    <property type="match status" value="1"/>
</dbReference>
<feature type="binding site" evidence="13">
    <location>
        <position position="6"/>
    </location>
    <ligand>
        <name>Mg(2+)</name>
        <dbReference type="ChEBI" id="CHEBI:18420"/>
        <label>1</label>
    </ligand>
</feature>
<comment type="subunit">
    <text evidence="13">Homodimer which binds Holliday junction (HJ) DNA. The HJ becomes 2-fold symmetrical on binding to RuvC with unstacked arms; it has a different conformation from HJ DNA in complex with RuvA. In the full resolvosome a probable DNA-RuvA(4)-RuvB(12)-RuvC(2) complex forms which resolves the HJ.</text>
</comment>
<dbReference type="GO" id="GO:0008821">
    <property type="term" value="F:crossover junction DNA endonuclease activity"/>
    <property type="evidence" value="ECO:0007669"/>
    <property type="project" value="UniProtKB-UniRule"/>
</dbReference>
<dbReference type="GO" id="GO:0006310">
    <property type="term" value="P:DNA recombination"/>
    <property type="evidence" value="ECO:0007669"/>
    <property type="project" value="UniProtKB-UniRule"/>
</dbReference>
<evidence type="ECO:0000256" key="3">
    <source>
        <dbReference type="ARBA" id="ARBA00022722"/>
    </source>
</evidence>
<dbReference type="Proteomes" id="UP000034231">
    <property type="component" value="Unassembled WGS sequence"/>
</dbReference>
<gene>
    <name evidence="13" type="primary">ruvC</name>
    <name evidence="15" type="ORF">US68_C0001G0058</name>
</gene>
<keyword evidence="11 13" id="KW-0234">DNA repair</keyword>
<proteinExistence type="inferred from homology"/>
<dbReference type="InterPro" id="IPR002176">
    <property type="entry name" value="X-over_junc_endoDNase_RuvC"/>
</dbReference>
<name>A0A0G0KNU8_9BACT</name>
<keyword evidence="8 13" id="KW-0460">Magnesium</keyword>
<feature type="active site" evidence="13">
    <location>
        <position position="6"/>
    </location>
</feature>
<dbReference type="GO" id="GO:0003677">
    <property type="term" value="F:DNA binding"/>
    <property type="evidence" value="ECO:0007669"/>
    <property type="project" value="UniProtKB-KW"/>
</dbReference>
<evidence type="ECO:0000256" key="5">
    <source>
        <dbReference type="ARBA" id="ARBA00022759"/>
    </source>
</evidence>
<protein>
    <recommendedName>
        <fullName evidence="13 14">Crossover junction endodeoxyribonuclease RuvC</fullName>
        <ecNumber evidence="13 14">3.1.21.10</ecNumber>
    </recommendedName>
    <alternativeName>
        <fullName evidence="13">Holliday junction nuclease RuvC</fullName>
    </alternativeName>
    <alternativeName>
        <fullName evidence="13">Holliday junction resolvase RuvC</fullName>
    </alternativeName>
</protein>
<dbReference type="AlphaFoldDB" id="A0A0G0KNU8"/>
<dbReference type="Pfam" id="PF02075">
    <property type="entry name" value="RuvC"/>
    <property type="match status" value="1"/>
</dbReference>